<organism evidence="5 6">
    <name type="scientific">Gibberella subglutinans</name>
    <name type="common">Fusarium subglutinans</name>
    <dbReference type="NCBI Taxonomy" id="42677"/>
    <lineage>
        <taxon>Eukaryota</taxon>
        <taxon>Fungi</taxon>
        <taxon>Dikarya</taxon>
        <taxon>Ascomycota</taxon>
        <taxon>Pezizomycotina</taxon>
        <taxon>Sordariomycetes</taxon>
        <taxon>Hypocreomycetidae</taxon>
        <taxon>Hypocreales</taxon>
        <taxon>Nectriaceae</taxon>
        <taxon>Fusarium</taxon>
        <taxon>Fusarium fujikuroi species complex</taxon>
    </lineage>
</organism>
<dbReference type="InterPro" id="IPR043136">
    <property type="entry name" value="B30.2/SPRY_sf"/>
</dbReference>
<keyword evidence="1" id="KW-0677">Repeat</keyword>
<evidence type="ECO:0000256" key="2">
    <source>
        <dbReference type="ARBA" id="ARBA00023043"/>
    </source>
</evidence>
<dbReference type="PANTHER" id="PTHR24198">
    <property type="entry name" value="ANKYRIN REPEAT AND PROTEIN KINASE DOMAIN-CONTAINING PROTEIN"/>
    <property type="match status" value="1"/>
</dbReference>
<evidence type="ECO:0000313" key="5">
    <source>
        <dbReference type="EMBL" id="KAF5606149.1"/>
    </source>
</evidence>
<feature type="repeat" description="ANK" evidence="3">
    <location>
        <begin position="323"/>
        <end position="355"/>
    </location>
</feature>
<keyword evidence="6" id="KW-1185">Reference proteome</keyword>
<dbReference type="Gene3D" id="2.60.120.920">
    <property type="match status" value="1"/>
</dbReference>
<feature type="domain" description="B30.2/SPRY" evidence="4">
    <location>
        <begin position="813"/>
        <end position="977"/>
    </location>
</feature>
<gene>
    <name evidence="5" type="ORF">FSUBG_6263</name>
</gene>
<dbReference type="SUPFAM" id="SSF48403">
    <property type="entry name" value="Ankyrin repeat"/>
    <property type="match status" value="2"/>
</dbReference>
<comment type="caution">
    <text evidence="5">The sequence shown here is derived from an EMBL/GenBank/DDBJ whole genome shotgun (WGS) entry which is preliminary data.</text>
</comment>
<evidence type="ECO:0000313" key="6">
    <source>
        <dbReference type="Proteomes" id="UP000547976"/>
    </source>
</evidence>
<dbReference type="PROSITE" id="PS50188">
    <property type="entry name" value="B302_SPRY"/>
    <property type="match status" value="1"/>
</dbReference>
<keyword evidence="2 3" id="KW-0040">ANK repeat</keyword>
<dbReference type="Gene3D" id="1.25.40.20">
    <property type="entry name" value="Ankyrin repeat-containing domain"/>
    <property type="match status" value="3"/>
</dbReference>
<dbReference type="PANTHER" id="PTHR24198:SF165">
    <property type="entry name" value="ANKYRIN REPEAT-CONTAINING PROTEIN-RELATED"/>
    <property type="match status" value="1"/>
</dbReference>
<feature type="repeat" description="ANK" evidence="3">
    <location>
        <begin position="487"/>
        <end position="519"/>
    </location>
</feature>
<dbReference type="RefSeq" id="XP_036538231.1">
    <property type="nucleotide sequence ID" value="XM_036684443.1"/>
</dbReference>
<evidence type="ECO:0000259" key="4">
    <source>
        <dbReference type="PROSITE" id="PS50188"/>
    </source>
</evidence>
<proteinExistence type="predicted"/>
<evidence type="ECO:0000256" key="3">
    <source>
        <dbReference type="PROSITE-ProRule" id="PRU00023"/>
    </source>
</evidence>
<accession>A0A8H5Q0U7</accession>
<protein>
    <submittedName>
        <fullName evidence="5">Ankyrin repeat-containing protein</fullName>
    </submittedName>
</protein>
<dbReference type="EMBL" id="JAAOAV010000064">
    <property type="protein sequence ID" value="KAF5606149.1"/>
    <property type="molecule type" value="Genomic_DNA"/>
</dbReference>
<name>A0A8H5Q0U7_GIBSU</name>
<dbReference type="InterPro" id="IPR002110">
    <property type="entry name" value="Ankyrin_rpt"/>
</dbReference>
<dbReference type="InterPro" id="IPR036770">
    <property type="entry name" value="Ankyrin_rpt-contain_sf"/>
</dbReference>
<dbReference type="Pfam" id="PF12796">
    <property type="entry name" value="Ank_2"/>
    <property type="match status" value="4"/>
</dbReference>
<dbReference type="Proteomes" id="UP000547976">
    <property type="component" value="Unassembled WGS sequence"/>
</dbReference>
<dbReference type="PROSITE" id="PS50088">
    <property type="entry name" value="ANK_REPEAT"/>
    <property type="match status" value="2"/>
</dbReference>
<sequence>MTEAQKPFRVESASERAKKMGITTWTKFHYASQPEQSIFTPLDAWGHSIRQPYYGPIIESHQQYFLAVGWETEEQWDKFKSSPEHQQLMANLTTNNVQPETEIIIFTSNMFAIGYTSNVELFIVYWPASITQEVQTAIWKTKQLVHTAASGMPNPLCYRKKPMFGWIDGQKDWNGESAVASVWAHKWQNQELEQKYKTNEKRLVWGDDGRRSYPLAVEAFQHDLKSLGAIGWDTFPNIAVNRFPTDGSHGIFISAGWATPPLWNSMDERCKPKSDFLLADSYHNRATVSGALFQLAVHHAWMNIVKLAISADKSFLNWVDPISGSTALHISVESAHVDVIKTLLDAEADPNLKDGASLLPFAKAMRSNNLDIARMLLDSSKDIMIDEPDKAGVTPFLRACLDGEKAVPVIRELLEKAKDKVNLNVRLPRDVKVNECGRTALIMAPFLDPEQEGSDSLFNLLLEHGADPNVPCTKHEFNAGPNLASKRGFTPLSRAAWNGHALAVRKLLDSNGDPNQQNYEGETALHSCSAGGHVSCIEELVTYGTSLSSLMYPDLGEPYVIGFTPLVLAIACYRQSSVEKLLTFDPGPGQALHMALASEELRIAKAVFERYPQPNLYDEDLGTPLHLVVMSNNEEIFDFILAQKGIDVNIPGPSGRTPLSYAAMRYQGFVEKLIQAHADPNIKDHEGKTALDHVIAEKDWEMAQILCRHTRLDLVQGSVRRQSALYGACQTGQKDVFKVINASCQNLNHSQYIELCELALHAAFAAGNEEFFEQLINVPGVTGSVEDEDGWTPLKYATVYNQSEIKKKILKRFQQNGMDRVDQRGKRVTKMPQRWHKNDRHPALYEKDDNADPREIMITTTLNDAYPDGKDRYAVARADHPIPTDENYCFEISIKKGCSDEQHDVDIGLIDGTKMSNGQRSLARALTYCYESLGGSTYDDMANSLKSDCGLSREYREGYTVGCGFDAAKECVYFTWQ</sequence>
<dbReference type="SMART" id="SM00248">
    <property type="entry name" value="ANK"/>
    <property type="match status" value="13"/>
</dbReference>
<dbReference type="PRINTS" id="PR01415">
    <property type="entry name" value="ANKYRIN"/>
</dbReference>
<evidence type="ECO:0000256" key="1">
    <source>
        <dbReference type="ARBA" id="ARBA00022737"/>
    </source>
</evidence>
<dbReference type="PROSITE" id="PS50297">
    <property type="entry name" value="ANK_REP_REGION"/>
    <property type="match status" value="2"/>
</dbReference>
<reference evidence="5 6" key="1">
    <citation type="submission" date="2020-05" db="EMBL/GenBank/DDBJ databases">
        <title>Identification and distribution of gene clusters putatively required for synthesis of sphingolipid metabolism inhibitors in phylogenetically diverse species of the filamentous fungus Fusarium.</title>
        <authorList>
            <person name="Kim H.-S."/>
            <person name="Busman M."/>
            <person name="Brown D.W."/>
            <person name="Divon H."/>
            <person name="Uhlig S."/>
            <person name="Proctor R.H."/>
        </authorList>
    </citation>
    <scope>NUCLEOTIDE SEQUENCE [LARGE SCALE GENOMIC DNA]</scope>
    <source>
        <strain evidence="5 6">NRRL 66333</strain>
    </source>
</reference>
<dbReference type="OrthoDB" id="5046637at2759"/>
<dbReference type="InterPro" id="IPR001870">
    <property type="entry name" value="B30.2/SPRY"/>
</dbReference>
<dbReference type="GeneID" id="59319161"/>
<dbReference type="AlphaFoldDB" id="A0A8H5Q0U7"/>